<dbReference type="Gene3D" id="3.10.10.10">
    <property type="entry name" value="HIV Type 1 Reverse Transcriptase, subunit A, domain 1"/>
    <property type="match status" value="1"/>
</dbReference>
<dbReference type="CDD" id="cd01647">
    <property type="entry name" value="RT_LTR"/>
    <property type="match status" value="1"/>
</dbReference>
<evidence type="ECO:0000256" key="1">
    <source>
        <dbReference type="PROSITE-ProRule" id="PRU00047"/>
    </source>
</evidence>
<accession>A0A251SG62</accession>
<dbReference type="EMBL" id="MNCJ02000330">
    <property type="protein sequence ID" value="KAF5766807.1"/>
    <property type="molecule type" value="Genomic_DNA"/>
</dbReference>
<name>A0A251SG62_HELAN</name>
<reference evidence="5 7" key="1">
    <citation type="journal article" date="2017" name="Nature">
        <title>The sunflower genome provides insights into oil metabolism, flowering and Asterid evolution.</title>
        <authorList>
            <person name="Badouin H."/>
            <person name="Gouzy J."/>
            <person name="Grassa C.J."/>
            <person name="Murat F."/>
            <person name="Staton S.E."/>
            <person name="Cottret L."/>
            <person name="Lelandais-Briere C."/>
            <person name="Owens G.L."/>
            <person name="Carrere S."/>
            <person name="Mayjonade B."/>
            <person name="Legrand L."/>
            <person name="Gill N."/>
            <person name="Kane N.C."/>
            <person name="Bowers J.E."/>
            <person name="Hubner S."/>
            <person name="Bellec A."/>
            <person name="Berard A."/>
            <person name="Berges H."/>
            <person name="Blanchet N."/>
            <person name="Boniface M.C."/>
            <person name="Brunel D."/>
            <person name="Catrice O."/>
            <person name="Chaidir N."/>
            <person name="Claudel C."/>
            <person name="Donnadieu C."/>
            <person name="Faraut T."/>
            <person name="Fievet G."/>
            <person name="Helmstetter N."/>
            <person name="King M."/>
            <person name="Knapp S.J."/>
            <person name="Lai Z."/>
            <person name="Le Paslier M.C."/>
            <person name="Lippi Y."/>
            <person name="Lorenzon L."/>
            <person name="Mandel J.R."/>
            <person name="Marage G."/>
            <person name="Marchand G."/>
            <person name="Marquand E."/>
            <person name="Bret-Mestries E."/>
            <person name="Morien E."/>
            <person name="Nambeesan S."/>
            <person name="Nguyen T."/>
            <person name="Pegot-Espagnet P."/>
            <person name="Pouilly N."/>
            <person name="Raftis F."/>
            <person name="Sallet E."/>
            <person name="Schiex T."/>
            <person name="Thomas J."/>
            <person name="Vandecasteele C."/>
            <person name="Vares D."/>
            <person name="Vear F."/>
            <person name="Vautrin S."/>
            <person name="Crespi M."/>
            <person name="Mangin B."/>
            <person name="Burke J.M."/>
            <person name="Salse J."/>
            <person name="Munos S."/>
            <person name="Vincourt P."/>
            <person name="Rieseberg L.H."/>
            <person name="Langlade N.B."/>
        </authorList>
    </citation>
    <scope>NUCLEOTIDE SEQUENCE [LARGE SCALE GENOMIC DNA]</scope>
    <source>
        <strain evidence="7">cv. SF193</strain>
        <tissue evidence="5">Leaves</tissue>
    </source>
</reference>
<evidence type="ECO:0000259" key="4">
    <source>
        <dbReference type="PROSITE" id="PS50878"/>
    </source>
</evidence>
<dbReference type="Gene3D" id="2.40.70.10">
    <property type="entry name" value="Acid Proteases"/>
    <property type="match status" value="1"/>
</dbReference>
<dbReference type="InterPro" id="IPR000477">
    <property type="entry name" value="RT_dom"/>
</dbReference>
<dbReference type="SUPFAM" id="SSF56672">
    <property type="entry name" value="DNA/RNA polymerases"/>
    <property type="match status" value="1"/>
</dbReference>
<feature type="region of interest" description="Disordered" evidence="2">
    <location>
        <begin position="54"/>
        <end position="84"/>
    </location>
</feature>
<dbReference type="InterPro" id="IPR043502">
    <property type="entry name" value="DNA/RNA_pol_sf"/>
</dbReference>
<dbReference type="PANTHER" id="PTHR35046">
    <property type="entry name" value="ZINC KNUCKLE (CCHC-TYPE) FAMILY PROTEIN"/>
    <property type="match status" value="1"/>
</dbReference>
<keyword evidence="7" id="KW-1185">Reference proteome</keyword>
<keyword evidence="6" id="KW-0695">RNA-directed DNA polymerase</keyword>
<keyword evidence="1" id="KW-0862">Zinc</keyword>
<reference evidence="6" key="2">
    <citation type="submission" date="2017-02" db="EMBL/GenBank/DDBJ databases">
        <title>Sunflower complete genome.</title>
        <authorList>
            <person name="Langlade N."/>
            <person name="Munos S."/>
        </authorList>
    </citation>
    <scope>NUCLEOTIDE SEQUENCE [LARGE SCALE GENOMIC DNA]</scope>
    <source>
        <tissue evidence="6">Leaves</tissue>
    </source>
</reference>
<evidence type="ECO:0000313" key="7">
    <source>
        <dbReference type="Proteomes" id="UP000215914"/>
    </source>
</evidence>
<dbReference type="GO" id="GO:0004523">
    <property type="term" value="F:RNA-DNA hybrid ribonuclease activity"/>
    <property type="evidence" value="ECO:0007669"/>
    <property type="project" value="UniProtKB-EC"/>
</dbReference>
<dbReference type="InterPro" id="IPR036875">
    <property type="entry name" value="Znf_CCHC_sf"/>
</dbReference>
<feature type="compositionally biased region" description="Low complexity" evidence="2">
    <location>
        <begin position="59"/>
        <end position="78"/>
    </location>
</feature>
<dbReference type="InterPro" id="IPR021109">
    <property type="entry name" value="Peptidase_aspartic_dom_sf"/>
</dbReference>
<evidence type="ECO:0000256" key="2">
    <source>
        <dbReference type="SAM" id="MobiDB-lite"/>
    </source>
</evidence>
<dbReference type="GO" id="GO:0003676">
    <property type="term" value="F:nucleic acid binding"/>
    <property type="evidence" value="ECO:0007669"/>
    <property type="project" value="InterPro"/>
</dbReference>
<dbReference type="SUPFAM" id="SSF50630">
    <property type="entry name" value="Acid proteases"/>
    <property type="match status" value="1"/>
</dbReference>
<dbReference type="EMBL" id="CM007904">
    <property type="protein sequence ID" value="OTF96430.1"/>
    <property type="molecule type" value="Genomic_DNA"/>
</dbReference>
<dbReference type="Pfam" id="PF00078">
    <property type="entry name" value="RVT_1"/>
    <property type="match status" value="1"/>
</dbReference>
<feature type="domain" description="CCHC-type" evidence="3">
    <location>
        <begin position="97"/>
        <end position="113"/>
    </location>
</feature>
<dbReference type="PROSITE" id="PS50158">
    <property type="entry name" value="ZF_CCHC"/>
    <property type="match status" value="1"/>
</dbReference>
<keyword evidence="5" id="KW-0378">Hydrolase</keyword>
<protein>
    <submittedName>
        <fullName evidence="5">Nucleotidyltransferase, Ribonuclease H</fullName>
        <ecNumber evidence="5">2.7.7.-</ecNumber>
        <ecNumber evidence="5">3.1.26.4</ecNumber>
    </submittedName>
    <submittedName>
        <fullName evidence="6">Putative reverse transcriptase domain, Zinc finger, CCHC-type, Aspartic peptidase domain protein</fullName>
    </submittedName>
</protein>
<reference evidence="5" key="3">
    <citation type="submission" date="2020-06" db="EMBL/GenBank/DDBJ databases">
        <title>Helianthus annuus Genome sequencing and assembly Release 2.</title>
        <authorList>
            <person name="Gouzy J."/>
            <person name="Langlade N."/>
            <person name="Munos S."/>
        </authorList>
    </citation>
    <scope>NUCLEOTIDE SEQUENCE</scope>
    <source>
        <tissue evidence="5">Leaves</tissue>
    </source>
</reference>
<dbReference type="PANTHER" id="PTHR35046:SF23">
    <property type="entry name" value="NUCLEOTIDYLTRANSFERASE, RIBONUCLEASE H"/>
    <property type="match status" value="1"/>
</dbReference>
<keyword evidence="5" id="KW-0548">Nucleotidyltransferase</keyword>
<dbReference type="AlphaFoldDB" id="A0A251SG62"/>
<dbReference type="STRING" id="4232.A0A251SG62"/>
<dbReference type="OMA" id="RNILTTH"/>
<evidence type="ECO:0000313" key="5">
    <source>
        <dbReference type="EMBL" id="KAF5766807.1"/>
    </source>
</evidence>
<feature type="domain" description="Reverse transcriptase" evidence="4">
    <location>
        <begin position="401"/>
        <end position="580"/>
    </location>
</feature>
<dbReference type="Gramene" id="mRNA:HanXRQr2_Chr15g0719771">
    <property type="protein sequence ID" value="CDS:HanXRQr2_Chr15g0719771.1"/>
    <property type="gene ID" value="HanXRQr2_Chr15g0719771"/>
</dbReference>
<keyword evidence="1" id="KW-0479">Metal-binding</keyword>
<dbReference type="InParanoid" id="A0A251SG62"/>
<dbReference type="CDD" id="cd00303">
    <property type="entry name" value="retropepsin_like"/>
    <property type="match status" value="1"/>
</dbReference>
<evidence type="ECO:0000259" key="3">
    <source>
        <dbReference type="PROSITE" id="PS50158"/>
    </source>
</evidence>
<gene>
    <name evidence="6" type="ORF">HannXRQ_Chr15g0494091</name>
    <name evidence="5" type="ORF">HanXRQr2_Chr15g0719771</name>
</gene>
<sequence length="607" mass="69334">MRLRCQAEEADEQVIARFLGVLRPEISDTVSLMQYYSFNDVCRLALRVEQQLARKSKQPTRFVPPTRTQTTPTRATPTNPNPPTTIPVATQSSAPLRCFKCQGIGHLKRDCPNKQLVAFVDETDPTYDTDKEEDTTEIVYPDRGEALISRRVLSIPVSDTDDDTKWLRHNIFRTKCTAKGRVCMVIIDGGSCENIVAHTMVEKLGLQTQEHPNPYQITWLKKGNLVKVTQRCLVQFSIGNKYTDEIWCEVVPMDACHLLLGRPWLYDRRAKHDGFRNTYMFKKDGLHITLAPLNPRDEKPEVPTINKSEFVGLARTVAAPVFSLVIIEKNPVSPTPPSEVLPLLHEFSDIFLDDIPAGLPLMREIQHCIDFVPGASIPNKPAYRMNPKEFSELQRQVTELLEKGLIRESMSPCAVPALLVPKPNGTFRMCIDSRAVNKMTIKYRFPIPRFDDLLDHLHGATVFTKLDLCSGYHQIRMRAGDEWKTAFKTRDGLYEWMVMPFGLSNAPSTFMRLMNHIFRSFIGKCVVVYFDDILVFSKDVAQHLVHLRDIFMVLREQKLYANKKKCHFLASEVLFLGYLVSGSGIRMDHSKIEAITWWPTPTSLHDK</sequence>
<dbReference type="InterPro" id="IPR001878">
    <property type="entry name" value="Znf_CCHC"/>
</dbReference>
<dbReference type="SMART" id="SM00343">
    <property type="entry name" value="ZnF_C2HC"/>
    <property type="match status" value="1"/>
</dbReference>
<dbReference type="InterPro" id="IPR043128">
    <property type="entry name" value="Rev_trsase/Diguanyl_cyclase"/>
</dbReference>
<dbReference type="GO" id="GO:0008270">
    <property type="term" value="F:zinc ion binding"/>
    <property type="evidence" value="ECO:0007669"/>
    <property type="project" value="UniProtKB-KW"/>
</dbReference>
<organism evidence="6 7">
    <name type="scientific">Helianthus annuus</name>
    <name type="common">Common sunflower</name>
    <dbReference type="NCBI Taxonomy" id="4232"/>
    <lineage>
        <taxon>Eukaryota</taxon>
        <taxon>Viridiplantae</taxon>
        <taxon>Streptophyta</taxon>
        <taxon>Embryophyta</taxon>
        <taxon>Tracheophyta</taxon>
        <taxon>Spermatophyta</taxon>
        <taxon>Magnoliopsida</taxon>
        <taxon>eudicotyledons</taxon>
        <taxon>Gunneridae</taxon>
        <taxon>Pentapetalae</taxon>
        <taxon>asterids</taxon>
        <taxon>campanulids</taxon>
        <taxon>Asterales</taxon>
        <taxon>Asteraceae</taxon>
        <taxon>Asteroideae</taxon>
        <taxon>Heliantheae alliance</taxon>
        <taxon>Heliantheae</taxon>
        <taxon>Helianthus</taxon>
    </lineage>
</organism>
<dbReference type="SUPFAM" id="SSF57756">
    <property type="entry name" value="Retrovirus zinc finger-like domains"/>
    <property type="match status" value="1"/>
</dbReference>
<evidence type="ECO:0000313" key="6">
    <source>
        <dbReference type="EMBL" id="OTF96430.1"/>
    </source>
</evidence>
<dbReference type="Pfam" id="PF00098">
    <property type="entry name" value="zf-CCHC"/>
    <property type="match status" value="1"/>
</dbReference>
<dbReference type="EC" id="2.7.7.-" evidence="5"/>
<keyword evidence="5" id="KW-0808">Transferase</keyword>
<keyword evidence="1" id="KW-0863">Zinc-finger</keyword>
<dbReference type="Gene3D" id="4.10.60.10">
    <property type="entry name" value="Zinc finger, CCHC-type"/>
    <property type="match status" value="1"/>
</dbReference>
<dbReference type="Proteomes" id="UP000215914">
    <property type="component" value="Chromosome 15"/>
</dbReference>
<proteinExistence type="predicted"/>
<dbReference type="PROSITE" id="PS50878">
    <property type="entry name" value="RT_POL"/>
    <property type="match status" value="1"/>
</dbReference>
<dbReference type="Gene3D" id="3.30.70.270">
    <property type="match status" value="1"/>
</dbReference>
<dbReference type="GO" id="GO:0003964">
    <property type="term" value="F:RNA-directed DNA polymerase activity"/>
    <property type="evidence" value="ECO:0007669"/>
    <property type="project" value="UniProtKB-KW"/>
</dbReference>
<dbReference type="EC" id="3.1.26.4" evidence="5"/>